<dbReference type="AlphaFoldDB" id="A0A2D2LV10"/>
<proteinExistence type="predicted"/>
<feature type="domain" description="NAD(P)-binding" evidence="1">
    <location>
        <begin position="9"/>
        <end position="123"/>
    </location>
</feature>
<dbReference type="PANTHER" id="PTHR14097:SF7">
    <property type="entry name" value="OXIDOREDUCTASE HTATIP2"/>
    <property type="match status" value="1"/>
</dbReference>
<dbReference type="STRING" id="34062.AXE82_02155"/>
<dbReference type="Proteomes" id="UP000229340">
    <property type="component" value="Chromosome"/>
</dbReference>
<dbReference type="EMBL" id="CP024443">
    <property type="protein sequence ID" value="ATR78844.1"/>
    <property type="molecule type" value="Genomic_DNA"/>
</dbReference>
<dbReference type="RefSeq" id="WP_100270094.1">
    <property type="nucleotide sequence ID" value="NZ_CP024443.1"/>
</dbReference>
<name>A0A2D2LV10_FAUOS</name>
<dbReference type="InterPro" id="IPR036291">
    <property type="entry name" value="NAD(P)-bd_dom_sf"/>
</dbReference>
<dbReference type="InterPro" id="IPR016040">
    <property type="entry name" value="NAD(P)-bd_dom"/>
</dbReference>
<evidence type="ECO:0000259" key="1">
    <source>
        <dbReference type="Pfam" id="PF13460"/>
    </source>
</evidence>
<dbReference type="Gene3D" id="3.40.50.720">
    <property type="entry name" value="NAD(P)-binding Rossmann-like Domain"/>
    <property type="match status" value="1"/>
</dbReference>
<sequence length="237" mass="26453">MQRTALIIGATGLVGNSLLTQLGSLYQKVIIIARSQPKGLSDSMHFYQLKDFNQMHEFVSALSIGKDTDAFSCLGTTIKEAGSEAAFRQIDFTFNVAFAKACKQKGVERFFLLSAMGANADSRFFYNRVKGELETAIGNLGFQELAIFRPSLLLGKHDDRKLETIAQTAYKLIKPIVPKKLPVRPIEADRVAMAMALVSNNWHIKHTYEKSANRVDIAKKTQVISNSEMLAMTRFRN</sequence>
<dbReference type="Pfam" id="PF13460">
    <property type="entry name" value="NAD_binding_10"/>
    <property type="match status" value="1"/>
</dbReference>
<evidence type="ECO:0000313" key="2">
    <source>
        <dbReference type="EMBL" id="ATR78844.1"/>
    </source>
</evidence>
<evidence type="ECO:0000313" key="3">
    <source>
        <dbReference type="Proteomes" id="UP000229340"/>
    </source>
</evidence>
<dbReference type="SUPFAM" id="SSF51735">
    <property type="entry name" value="NAD(P)-binding Rossmann-fold domains"/>
    <property type="match status" value="1"/>
</dbReference>
<organism evidence="2 3">
    <name type="scientific">Faucicola osloensis</name>
    <name type="common">Moraxella osloensis</name>
    <dbReference type="NCBI Taxonomy" id="34062"/>
    <lineage>
        <taxon>Bacteria</taxon>
        <taxon>Pseudomonadati</taxon>
        <taxon>Pseudomonadota</taxon>
        <taxon>Gammaproteobacteria</taxon>
        <taxon>Moraxellales</taxon>
        <taxon>Moraxellaceae</taxon>
        <taxon>Faucicola</taxon>
    </lineage>
</organism>
<gene>
    <name evidence="2" type="ORF">NP7_05985</name>
</gene>
<accession>A0A2D2LV10</accession>
<protein>
    <submittedName>
        <fullName evidence="2">Oxidoreductase</fullName>
    </submittedName>
</protein>
<dbReference type="PANTHER" id="PTHR14097">
    <property type="entry name" value="OXIDOREDUCTASE HTATIP2"/>
    <property type="match status" value="1"/>
</dbReference>
<reference evidence="3" key="1">
    <citation type="submission" date="2017-11" db="EMBL/GenBank/DDBJ databases">
        <title>Complete genome sequence of Moraxella osloensis NP7 isolated from human skin.</title>
        <authorList>
            <person name="Lee K."/>
            <person name="Lim J.Y."/>
            <person name="Hwang I."/>
        </authorList>
    </citation>
    <scope>NUCLEOTIDE SEQUENCE [LARGE SCALE GENOMIC DNA]</scope>
    <source>
        <strain evidence="3">NP7</strain>
    </source>
</reference>